<organism evidence="1">
    <name type="scientific">marine sediment metagenome</name>
    <dbReference type="NCBI Taxonomy" id="412755"/>
    <lineage>
        <taxon>unclassified sequences</taxon>
        <taxon>metagenomes</taxon>
        <taxon>ecological metagenomes</taxon>
    </lineage>
</organism>
<evidence type="ECO:0000313" key="1">
    <source>
        <dbReference type="EMBL" id="KKN17612.1"/>
    </source>
</evidence>
<comment type="caution">
    <text evidence="1">The sequence shown here is derived from an EMBL/GenBank/DDBJ whole genome shotgun (WGS) entry which is preliminary data.</text>
</comment>
<sequence length="149" mass="17630">MTQFEDIKQSIITILGIQIHFNDEIVAARLYGVLPFKWDKVCSFLAKHLDQKTQEHVEKGYMFFKEERVAITVHALEEEPLTILLVFKPNNEEIARIIIPSLKFNFEILANLFTQKYRDCDKKGFLSHQEFKSEIDRLFKSKGVERFYN</sequence>
<accession>A0A0F9NZP2</accession>
<dbReference type="EMBL" id="LAZR01003504">
    <property type="protein sequence ID" value="KKN17612.1"/>
    <property type="molecule type" value="Genomic_DNA"/>
</dbReference>
<proteinExistence type="predicted"/>
<reference evidence="1" key="1">
    <citation type="journal article" date="2015" name="Nature">
        <title>Complex archaea that bridge the gap between prokaryotes and eukaryotes.</title>
        <authorList>
            <person name="Spang A."/>
            <person name="Saw J.H."/>
            <person name="Jorgensen S.L."/>
            <person name="Zaremba-Niedzwiedzka K."/>
            <person name="Martijn J."/>
            <person name="Lind A.E."/>
            <person name="van Eijk R."/>
            <person name="Schleper C."/>
            <person name="Guy L."/>
            <person name="Ettema T.J."/>
        </authorList>
    </citation>
    <scope>NUCLEOTIDE SEQUENCE</scope>
</reference>
<name>A0A0F9NZP2_9ZZZZ</name>
<gene>
    <name evidence="1" type="ORF">LCGC14_0964080</name>
</gene>
<dbReference type="AlphaFoldDB" id="A0A0F9NZP2"/>
<protein>
    <submittedName>
        <fullName evidence="1">Uncharacterized protein</fullName>
    </submittedName>
</protein>